<sequence>MAAEPSWGYLAGGHPWDGKVHPRCRLVKTSGCAEPEKGSGTSSLKSEGLGGRKAPPPQSGDLQRRDLCLNSSGFLVISYLEKMALKTAQNLKVLTPQLGLKS</sequence>
<evidence type="ECO:0000313" key="3">
    <source>
        <dbReference type="Proteomes" id="UP000235392"/>
    </source>
</evidence>
<accession>A0A2N5RWR3</accession>
<reference evidence="2 3" key="1">
    <citation type="submission" date="2017-11" db="EMBL/GenBank/DDBJ databases">
        <title>De novo assembly and phasing of dikaryotic genomes from two isolates of Puccinia coronata f. sp. avenae, the causal agent of oat crown rust.</title>
        <authorList>
            <person name="Miller M.E."/>
            <person name="Zhang Y."/>
            <person name="Omidvar V."/>
            <person name="Sperschneider J."/>
            <person name="Schwessinger B."/>
            <person name="Raley C."/>
            <person name="Palmer J.M."/>
            <person name="Garnica D."/>
            <person name="Upadhyaya N."/>
            <person name="Rathjen J."/>
            <person name="Taylor J.M."/>
            <person name="Park R.F."/>
            <person name="Dodds P.N."/>
            <person name="Hirsch C.D."/>
            <person name="Kianian S.F."/>
            <person name="Figueroa M."/>
        </authorList>
    </citation>
    <scope>NUCLEOTIDE SEQUENCE [LARGE SCALE GENOMIC DNA]</scope>
    <source>
        <strain evidence="2">12SD80</strain>
    </source>
</reference>
<evidence type="ECO:0000256" key="1">
    <source>
        <dbReference type="SAM" id="MobiDB-lite"/>
    </source>
</evidence>
<dbReference type="EMBL" id="PGCI01001341">
    <property type="protein sequence ID" value="PLW05445.1"/>
    <property type="molecule type" value="Genomic_DNA"/>
</dbReference>
<comment type="caution">
    <text evidence="2">The sequence shown here is derived from an EMBL/GenBank/DDBJ whole genome shotgun (WGS) entry which is preliminary data.</text>
</comment>
<gene>
    <name evidence="2" type="ORF">PCASD_26891</name>
</gene>
<organism evidence="2 3">
    <name type="scientific">Puccinia coronata f. sp. avenae</name>
    <dbReference type="NCBI Taxonomy" id="200324"/>
    <lineage>
        <taxon>Eukaryota</taxon>
        <taxon>Fungi</taxon>
        <taxon>Dikarya</taxon>
        <taxon>Basidiomycota</taxon>
        <taxon>Pucciniomycotina</taxon>
        <taxon>Pucciniomycetes</taxon>
        <taxon>Pucciniales</taxon>
        <taxon>Pucciniaceae</taxon>
        <taxon>Puccinia</taxon>
    </lineage>
</organism>
<protein>
    <submittedName>
        <fullName evidence="2">Uncharacterized protein</fullName>
    </submittedName>
</protein>
<proteinExistence type="predicted"/>
<evidence type="ECO:0000313" key="2">
    <source>
        <dbReference type="EMBL" id="PLW05445.1"/>
    </source>
</evidence>
<feature type="region of interest" description="Disordered" evidence="1">
    <location>
        <begin position="30"/>
        <end position="64"/>
    </location>
</feature>
<dbReference type="AlphaFoldDB" id="A0A2N5RWR3"/>
<dbReference type="Proteomes" id="UP000235392">
    <property type="component" value="Unassembled WGS sequence"/>
</dbReference>
<name>A0A2N5RWR3_9BASI</name>